<dbReference type="Gene3D" id="3.90.1440.10">
    <property type="entry name" value="SecA, preprotein cross-linking domain"/>
    <property type="match status" value="1"/>
</dbReference>
<reference evidence="12" key="1">
    <citation type="submission" date="2022-11" db="UniProtKB">
        <authorList>
            <consortium name="WormBaseParasite"/>
        </authorList>
    </citation>
    <scope>IDENTIFICATION</scope>
</reference>
<dbReference type="GO" id="GO:0006605">
    <property type="term" value="P:protein targeting"/>
    <property type="evidence" value="ECO:0007669"/>
    <property type="project" value="InterPro"/>
</dbReference>
<feature type="domain" description="SecA family profile" evidence="10">
    <location>
        <begin position="1"/>
        <end position="303"/>
    </location>
</feature>
<name>A0A915EEL5_9BILA</name>
<dbReference type="GO" id="GO:0017038">
    <property type="term" value="P:protein import"/>
    <property type="evidence" value="ECO:0007669"/>
    <property type="project" value="InterPro"/>
</dbReference>
<keyword evidence="11" id="KW-1185">Reference proteome</keyword>
<dbReference type="InterPro" id="IPR001650">
    <property type="entry name" value="Helicase_C-like"/>
</dbReference>
<dbReference type="GO" id="GO:0006886">
    <property type="term" value="P:intracellular protein transport"/>
    <property type="evidence" value="ECO:0007669"/>
    <property type="project" value="InterPro"/>
</dbReference>
<keyword evidence="3" id="KW-0547">Nucleotide-binding</keyword>
<keyword evidence="7" id="KW-0811">Translocation</keyword>
<dbReference type="WBParaSite" id="jg4495">
    <property type="protein sequence ID" value="jg4495"/>
    <property type="gene ID" value="jg4495"/>
</dbReference>
<dbReference type="PROSITE" id="PS51196">
    <property type="entry name" value="SECA_MOTOR_DEAD"/>
    <property type="match status" value="1"/>
</dbReference>
<dbReference type="GO" id="GO:0005524">
    <property type="term" value="F:ATP binding"/>
    <property type="evidence" value="ECO:0007669"/>
    <property type="project" value="UniProtKB-KW"/>
</dbReference>
<evidence type="ECO:0000256" key="5">
    <source>
        <dbReference type="ARBA" id="ARBA00022927"/>
    </source>
</evidence>
<dbReference type="SUPFAM" id="SSF81767">
    <property type="entry name" value="Pre-protein crosslinking domain of SecA"/>
    <property type="match status" value="1"/>
</dbReference>
<dbReference type="Gene3D" id="3.40.50.300">
    <property type="entry name" value="P-loop containing nucleotide triphosphate hydrolases"/>
    <property type="match status" value="1"/>
</dbReference>
<dbReference type="PROSITE" id="PS51194">
    <property type="entry name" value="HELICASE_CTER"/>
    <property type="match status" value="1"/>
</dbReference>
<dbReference type="InterPro" id="IPR027417">
    <property type="entry name" value="P-loop_NTPase"/>
</dbReference>
<evidence type="ECO:0000256" key="1">
    <source>
        <dbReference type="ARBA" id="ARBA00022448"/>
    </source>
</evidence>
<proteinExistence type="predicted"/>
<evidence type="ECO:0000256" key="6">
    <source>
        <dbReference type="ARBA" id="ARBA00022967"/>
    </source>
</evidence>
<dbReference type="Pfam" id="PF01043">
    <property type="entry name" value="SecA_PP_bind"/>
    <property type="match status" value="1"/>
</dbReference>
<dbReference type="GO" id="GO:0016020">
    <property type="term" value="C:membrane"/>
    <property type="evidence" value="ECO:0007669"/>
    <property type="project" value="InterPro"/>
</dbReference>
<dbReference type="InterPro" id="IPR011130">
    <property type="entry name" value="SecA_preprotein_X-link_dom"/>
</dbReference>
<protein>
    <submittedName>
        <fullName evidence="12">Preprotein translocase subunit SecA</fullName>
    </submittedName>
</protein>
<evidence type="ECO:0000259" key="10">
    <source>
        <dbReference type="PROSITE" id="PS51196"/>
    </source>
</evidence>
<dbReference type="Proteomes" id="UP000887574">
    <property type="component" value="Unplaced"/>
</dbReference>
<evidence type="ECO:0000256" key="3">
    <source>
        <dbReference type="ARBA" id="ARBA00022741"/>
    </source>
</evidence>
<evidence type="ECO:0000259" key="9">
    <source>
        <dbReference type="PROSITE" id="PS51194"/>
    </source>
</evidence>
<dbReference type="Pfam" id="PF21090">
    <property type="entry name" value="P-loop_SecA"/>
    <property type="match status" value="1"/>
</dbReference>
<evidence type="ECO:0000256" key="7">
    <source>
        <dbReference type="ARBA" id="ARBA00023010"/>
    </source>
</evidence>
<dbReference type="PANTHER" id="PTHR30612:SF0">
    <property type="entry name" value="CHLOROPLAST PROTEIN-TRANSPORTING ATPASE"/>
    <property type="match status" value="1"/>
</dbReference>
<dbReference type="AlphaFoldDB" id="A0A915EEL5"/>
<sequence>MVPEHLKEFAKMQVTNWTNSAIKALKMQENKDYVLKQNKKGQTIIAIVDYINTGIVEKQTVWQNGLHQFLQIKHNLRLTAESLPSCFISTRAYLKLYKQDSIFGLTGTLGSLESRNFIAKVYSFDFVFIPTFKPKLLKIWPTILSQNKDEWLKSIIESVIKETKNNRAVLVINLTIEHVNTIKDILITEIPESKIRKYSRNDWLEENESVKMPVQPGEIILATNLAGRGTDLIVSEQLENTEGLHVCVTFLPENSRIEEQAFGRTARQGKKGTAQLILNREELGNIFEIDQLKQFRDYKEKMY</sequence>
<accession>A0A915EEL5</accession>
<keyword evidence="5" id="KW-0653">Protein transport</keyword>
<dbReference type="InterPro" id="IPR044722">
    <property type="entry name" value="SecA_SF2_C"/>
</dbReference>
<evidence type="ECO:0000256" key="4">
    <source>
        <dbReference type="ARBA" id="ARBA00022840"/>
    </source>
</evidence>
<organism evidence="11 12">
    <name type="scientific">Ditylenchus dipsaci</name>
    <dbReference type="NCBI Taxonomy" id="166011"/>
    <lineage>
        <taxon>Eukaryota</taxon>
        <taxon>Metazoa</taxon>
        <taxon>Ecdysozoa</taxon>
        <taxon>Nematoda</taxon>
        <taxon>Chromadorea</taxon>
        <taxon>Rhabditida</taxon>
        <taxon>Tylenchina</taxon>
        <taxon>Tylenchomorpha</taxon>
        <taxon>Sphaerularioidea</taxon>
        <taxon>Anguinidae</taxon>
        <taxon>Anguininae</taxon>
        <taxon>Ditylenchus</taxon>
    </lineage>
</organism>
<dbReference type="InterPro" id="IPR014018">
    <property type="entry name" value="SecA_motor_DEAD"/>
</dbReference>
<keyword evidence="1" id="KW-0813">Transport</keyword>
<evidence type="ECO:0000256" key="8">
    <source>
        <dbReference type="ARBA" id="ARBA00023136"/>
    </source>
</evidence>
<feature type="domain" description="Helicase C-terminal" evidence="9">
    <location>
        <begin position="155"/>
        <end position="303"/>
    </location>
</feature>
<keyword evidence="4" id="KW-0067">ATP-binding</keyword>
<dbReference type="SUPFAM" id="SSF52540">
    <property type="entry name" value="P-loop containing nucleoside triphosphate hydrolases"/>
    <property type="match status" value="1"/>
</dbReference>
<dbReference type="InterPro" id="IPR000185">
    <property type="entry name" value="SecA"/>
</dbReference>
<dbReference type="PANTHER" id="PTHR30612">
    <property type="entry name" value="SECA INNER MEMBRANE COMPONENT OF SEC PROTEIN SECRETION SYSTEM"/>
    <property type="match status" value="1"/>
</dbReference>
<evidence type="ECO:0000313" key="12">
    <source>
        <dbReference type="WBParaSite" id="jg4495"/>
    </source>
</evidence>
<keyword evidence="6" id="KW-1278">Translocase</keyword>
<evidence type="ECO:0000313" key="11">
    <source>
        <dbReference type="Proteomes" id="UP000887574"/>
    </source>
</evidence>
<keyword evidence="2" id="KW-0963">Cytoplasm</keyword>
<evidence type="ECO:0000256" key="2">
    <source>
        <dbReference type="ARBA" id="ARBA00022490"/>
    </source>
</evidence>
<keyword evidence="8" id="KW-0472">Membrane</keyword>
<dbReference type="InterPro" id="IPR036670">
    <property type="entry name" value="SecA_X-link_sf"/>
</dbReference>